<dbReference type="Pfam" id="PF03787">
    <property type="entry name" value="RAMPs"/>
    <property type="match status" value="1"/>
</dbReference>
<dbReference type="InterPro" id="IPR005537">
    <property type="entry name" value="RAMP_III_fam"/>
</dbReference>
<proteinExistence type="predicted"/>
<dbReference type="OrthoDB" id="44241at2157"/>
<reference evidence="3" key="2">
    <citation type="submission" date="2020-09" db="EMBL/GenBank/DDBJ databases">
        <authorList>
            <person name="Sun Q."/>
            <person name="Ohkuma M."/>
        </authorList>
    </citation>
    <scope>NUCLEOTIDE SEQUENCE</scope>
    <source>
        <strain evidence="3">JCM 10088</strain>
    </source>
</reference>
<organism evidence="3 4">
    <name type="scientific">Thermocladium modestius</name>
    <dbReference type="NCBI Taxonomy" id="62609"/>
    <lineage>
        <taxon>Archaea</taxon>
        <taxon>Thermoproteota</taxon>
        <taxon>Thermoprotei</taxon>
        <taxon>Thermoproteales</taxon>
        <taxon>Thermoproteaceae</taxon>
        <taxon>Thermocladium</taxon>
    </lineage>
</organism>
<evidence type="ECO:0000313" key="3">
    <source>
        <dbReference type="EMBL" id="GGP22340.1"/>
    </source>
</evidence>
<keyword evidence="4" id="KW-1185">Reference proteome</keyword>
<comment type="caution">
    <text evidence="3">The sequence shown here is derived from an EMBL/GenBank/DDBJ whole genome shotgun (WGS) entry which is preliminary data.</text>
</comment>
<sequence>MAIILRITPKEPISFYTRAIKTYYFTTKDYIPATTIRGALLEAYLRKNNNNINDFYKKSLNFYVSPAFPLNSAPAHPFLPAITRKSEKFMEEPNSLQNLSKNNVSKYLEKTLNDIKEKSETEEGQYPKPKIGTIVKLIDHESTPYRYVSNKFSSIINMHVAINKFHGSSEAGMLFAYEYKEVGDLWAIASEDLEIDEAYIGKSRYKGAGKVEIKKIKDYKIQNPTEGEWAYCLSPCLDKFLDKTYFEYDNALGKEELYNAWFTYKDIMGRKPLLKVLSPGSIVKMKKINDLDELKPAGLNFIIKIKDLRSFLMEVQ</sequence>
<feature type="domain" description="CRISPR type III-associated protein" evidence="2">
    <location>
        <begin position="26"/>
        <end position="183"/>
    </location>
</feature>
<dbReference type="Proteomes" id="UP000610960">
    <property type="component" value="Unassembled WGS sequence"/>
</dbReference>
<evidence type="ECO:0000313" key="4">
    <source>
        <dbReference type="Proteomes" id="UP000610960"/>
    </source>
</evidence>
<name>A0A830GVW9_9CREN</name>
<keyword evidence="1" id="KW-0051">Antiviral defense</keyword>
<protein>
    <recommendedName>
        <fullName evidence="2">CRISPR type III-associated protein domain-containing protein</fullName>
    </recommendedName>
</protein>
<accession>A0A830GVW9</accession>
<dbReference type="AlphaFoldDB" id="A0A830GVW9"/>
<dbReference type="GO" id="GO:0051607">
    <property type="term" value="P:defense response to virus"/>
    <property type="evidence" value="ECO:0007669"/>
    <property type="project" value="UniProtKB-KW"/>
</dbReference>
<dbReference type="EMBL" id="BMNL01000004">
    <property type="protein sequence ID" value="GGP22340.1"/>
    <property type="molecule type" value="Genomic_DNA"/>
</dbReference>
<evidence type="ECO:0000259" key="2">
    <source>
        <dbReference type="Pfam" id="PF03787"/>
    </source>
</evidence>
<gene>
    <name evidence="3" type="ORF">GCM10007981_18010</name>
</gene>
<reference evidence="3" key="1">
    <citation type="journal article" date="2014" name="Int. J. Syst. Evol. Microbiol.">
        <title>Complete genome sequence of Corynebacterium casei LMG S-19264T (=DSM 44701T), isolated from a smear-ripened cheese.</title>
        <authorList>
            <consortium name="US DOE Joint Genome Institute (JGI-PGF)"/>
            <person name="Walter F."/>
            <person name="Albersmeier A."/>
            <person name="Kalinowski J."/>
            <person name="Ruckert C."/>
        </authorList>
    </citation>
    <scope>NUCLEOTIDE SEQUENCE</scope>
    <source>
        <strain evidence="3">JCM 10088</strain>
    </source>
</reference>
<evidence type="ECO:0000256" key="1">
    <source>
        <dbReference type="ARBA" id="ARBA00023118"/>
    </source>
</evidence>
<dbReference type="RefSeq" id="WP_188597067.1">
    <property type="nucleotide sequence ID" value="NZ_BMNL01000004.1"/>
</dbReference>